<gene>
    <name evidence="1" type="ORF">HDG40_007175</name>
</gene>
<evidence type="ECO:0000313" key="2">
    <source>
        <dbReference type="Proteomes" id="UP000592780"/>
    </source>
</evidence>
<dbReference type="AlphaFoldDB" id="A0A6I1PYT9"/>
<reference evidence="1 2" key="1">
    <citation type="submission" date="2020-08" db="EMBL/GenBank/DDBJ databases">
        <title>Genomic Encyclopedia of Type Strains, Phase IV (KMG-V): Genome sequencing to study the core and pangenomes of soil and plant-associated prokaryotes.</title>
        <authorList>
            <person name="Whitman W."/>
        </authorList>
    </citation>
    <scope>NUCLEOTIDE SEQUENCE [LARGE SCALE GENOMIC DNA]</scope>
    <source>
        <strain evidence="1 2">JPY158</strain>
    </source>
</reference>
<protein>
    <submittedName>
        <fullName evidence="1">Uncharacterized protein</fullName>
    </submittedName>
</protein>
<dbReference type="RefSeq" id="WP_026228207.1">
    <property type="nucleotide sequence ID" value="NZ_JACHDD010000017.1"/>
</dbReference>
<dbReference type="EMBL" id="JACHDD010000017">
    <property type="protein sequence ID" value="MBB5428980.1"/>
    <property type="molecule type" value="Genomic_DNA"/>
</dbReference>
<comment type="caution">
    <text evidence="1">The sequence shown here is derived from an EMBL/GenBank/DDBJ whole genome shotgun (WGS) entry which is preliminary data.</text>
</comment>
<proteinExistence type="predicted"/>
<keyword evidence="2" id="KW-1185">Reference proteome</keyword>
<name>A0A6I1PYT9_PARAM</name>
<sequence length="81" mass="8549">MSGKIVVSLTRARDDIDRATVAFEVPNASFVEAWGKNYTGSRCINKRALDEEDLIAVAKIAGGAAAAPFMGDACPSLNYLG</sequence>
<dbReference type="OrthoDB" id="9812053at2"/>
<organism evidence="1 2">
    <name type="scientific">Paraburkholderia atlantica</name>
    <dbReference type="NCBI Taxonomy" id="2654982"/>
    <lineage>
        <taxon>Bacteria</taxon>
        <taxon>Pseudomonadati</taxon>
        <taxon>Pseudomonadota</taxon>
        <taxon>Betaproteobacteria</taxon>
        <taxon>Burkholderiales</taxon>
        <taxon>Burkholderiaceae</taxon>
        <taxon>Paraburkholderia</taxon>
    </lineage>
</organism>
<dbReference type="Proteomes" id="UP000592780">
    <property type="component" value="Unassembled WGS sequence"/>
</dbReference>
<accession>A0A6I1PYT9</accession>
<evidence type="ECO:0000313" key="1">
    <source>
        <dbReference type="EMBL" id="MBB5428980.1"/>
    </source>
</evidence>